<dbReference type="EMBL" id="AMZN01000072">
    <property type="protein sequence ID" value="ELR69476.1"/>
    <property type="molecule type" value="Genomic_DNA"/>
</dbReference>
<sequence>MLRMDEKGQIMWSRTYHLAPGIDETFNHLKSSKNAGALFVATGQADGHQGSMGSFDIYFVLIDDVGNAVKASRIGTPEGEFGMYVEEYSNSVGSGFVVVGRTVHSLSDNDLDINVSITDDQGNLQKGIVLHYPGDQTPYAVESTSDGGFIITGTTELNKSCDGTVENVFIIKLGSKLNVEWNKVIDIKYGNSSSNDIGYAIKEGDHGEYYLTGVVKGTISPYPRHAFVAQLNKYGDVKYLYVYEHQYQAMEVRTLLNRTAPDGTIENTISGWVSTPLKAGVFKVDSKGDIIWSGLYDPETSKAERMTHNRVSPGYAFTGRTFSGSYDIDIVEMDENGSSVKSCQYEFKLEKVEASFCEEKLALTNITHMRQLSVVPIQTDIILDESRCDASAANMNLESQSLKLYPVPAQDQITIDTQDDVVSVEVRDMSGELQKMFQPSRNKSYDISSLGKGMYIVIIRKSRNGSERLVLVKE</sequence>
<proteinExistence type="predicted"/>
<comment type="caution">
    <text evidence="2">The sequence shown here is derived from an EMBL/GenBank/DDBJ whole genome shotgun (WGS) entry which is preliminary data.</text>
</comment>
<evidence type="ECO:0000259" key="1">
    <source>
        <dbReference type="Pfam" id="PF18962"/>
    </source>
</evidence>
<keyword evidence="3" id="KW-1185">Reference proteome</keyword>
<organism evidence="2 3">
    <name type="scientific">Fulvivirga imtechensis AK7</name>
    <dbReference type="NCBI Taxonomy" id="1237149"/>
    <lineage>
        <taxon>Bacteria</taxon>
        <taxon>Pseudomonadati</taxon>
        <taxon>Bacteroidota</taxon>
        <taxon>Cytophagia</taxon>
        <taxon>Cytophagales</taxon>
        <taxon>Fulvivirgaceae</taxon>
        <taxon>Fulvivirga</taxon>
    </lineage>
</organism>
<evidence type="ECO:0000313" key="3">
    <source>
        <dbReference type="Proteomes" id="UP000011135"/>
    </source>
</evidence>
<dbReference type="STRING" id="1237149.C900_05008"/>
<name>L8JKL8_9BACT</name>
<protein>
    <recommendedName>
        <fullName evidence="1">Secretion system C-terminal sorting domain-containing protein</fullName>
    </recommendedName>
</protein>
<evidence type="ECO:0000313" key="2">
    <source>
        <dbReference type="EMBL" id="ELR69476.1"/>
    </source>
</evidence>
<dbReference type="PANTHER" id="PTHR42754">
    <property type="entry name" value="ENDOGLUCANASE"/>
    <property type="match status" value="1"/>
</dbReference>
<accession>L8JKL8</accession>
<feature type="domain" description="Secretion system C-terminal sorting" evidence="1">
    <location>
        <begin position="404"/>
        <end position="464"/>
    </location>
</feature>
<reference evidence="2 3" key="1">
    <citation type="submission" date="2012-12" db="EMBL/GenBank/DDBJ databases">
        <title>Genome assembly of Fulvivirga imtechensis AK7.</title>
        <authorList>
            <person name="Nupur N."/>
            <person name="Khatri I."/>
            <person name="Kumar R."/>
            <person name="Subramanian S."/>
            <person name="Pinnaka A."/>
        </authorList>
    </citation>
    <scope>NUCLEOTIDE SEQUENCE [LARGE SCALE GENOMIC DNA]</scope>
    <source>
        <strain evidence="2 3">AK7</strain>
    </source>
</reference>
<dbReference type="eggNOG" id="COG1520">
    <property type="taxonomic scope" value="Bacteria"/>
</dbReference>
<gene>
    <name evidence="2" type="ORF">C900_05008</name>
</gene>
<dbReference type="Proteomes" id="UP000011135">
    <property type="component" value="Unassembled WGS sequence"/>
</dbReference>
<dbReference type="PANTHER" id="PTHR42754:SF1">
    <property type="entry name" value="LIPOPROTEIN"/>
    <property type="match status" value="1"/>
</dbReference>
<dbReference type="NCBIfam" id="TIGR04183">
    <property type="entry name" value="Por_Secre_tail"/>
    <property type="match status" value="1"/>
</dbReference>
<dbReference type="InterPro" id="IPR026444">
    <property type="entry name" value="Secre_tail"/>
</dbReference>
<dbReference type="Pfam" id="PF18962">
    <property type="entry name" value="Por_Secre_tail"/>
    <property type="match status" value="1"/>
</dbReference>
<dbReference type="AlphaFoldDB" id="L8JKL8"/>